<protein>
    <recommendedName>
        <fullName evidence="10">1-deoxy-D-xylulose-5-phosphate synthase</fullName>
        <ecNumber evidence="10">2.2.1.7</ecNumber>
    </recommendedName>
    <alternativeName>
        <fullName evidence="10">1-deoxyxylulose-5-phosphate synthase</fullName>
        <shortName evidence="10">DXP synthase</shortName>
        <shortName evidence="10">DXPS</shortName>
    </alternativeName>
</protein>
<evidence type="ECO:0000313" key="14">
    <source>
        <dbReference type="Proteomes" id="UP000730482"/>
    </source>
</evidence>
<reference evidence="13 14" key="1">
    <citation type="submission" date="2020-02" db="EMBL/GenBank/DDBJ databases">
        <title>Acidophilic actinobacteria isolated from forest soil.</title>
        <authorList>
            <person name="Golinska P."/>
        </authorList>
    </citation>
    <scope>NUCLEOTIDE SEQUENCE [LARGE SCALE GENOMIC DNA]</scope>
    <source>
        <strain evidence="13 14">NL8</strain>
    </source>
</reference>
<dbReference type="GO" id="GO:0008661">
    <property type="term" value="F:1-deoxy-D-xylulose-5-phosphate synthase activity"/>
    <property type="evidence" value="ECO:0007669"/>
    <property type="project" value="UniProtKB-EC"/>
</dbReference>
<comment type="similarity">
    <text evidence="2 10">Belongs to the transketolase family. DXPS subfamily.</text>
</comment>
<evidence type="ECO:0000256" key="3">
    <source>
        <dbReference type="ARBA" id="ARBA00011738"/>
    </source>
</evidence>
<dbReference type="InterPro" id="IPR005477">
    <property type="entry name" value="Dxylulose-5-P_synthase"/>
</dbReference>
<keyword evidence="5 10" id="KW-0479">Metal-binding</keyword>
<feature type="binding site" evidence="10">
    <location>
        <position position="254"/>
    </location>
    <ligand>
        <name>thiamine diphosphate</name>
        <dbReference type="ChEBI" id="CHEBI:58937"/>
    </ligand>
</feature>
<dbReference type="EC" id="2.2.1.7" evidence="10"/>
<evidence type="ECO:0000256" key="8">
    <source>
        <dbReference type="ARBA" id="ARBA00023052"/>
    </source>
</evidence>
<dbReference type="SUPFAM" id="SSF52518">
    <property type="entry name" value="Thiamin diphosphate-binding fold (THDP-binding)"/>
    <property type="match status" value="1"/>
</dbReference>
<dbReference type="PANTHER" id="PTHR43322">
    <property type="entry name" value="1-D-DEOXYXYLULOSE 5-PHOSPHATE SYNTHASE-RELATED"/>
    <property type="match status" value="1"/>
</dbReference>
<evidence type="ECO:0000256" key="9">
    <source>
        <dbReference type="ARBA" id="ARBA00023229"/>
    </source>
</evidence>
<dbReference type="EMBL" id="JAAFYZ010000016">
    <property type="protein sequence ID" value="MBS2546633.1"/>
    <property type="molecule type" value="Genomic_DNA"/>
</dbReference>
<evidence type="ECO:0000259" key="12">
    <source>
        <dbReference type="SMART" id="SM00861"/>
    </source>
</evidence>
<comment type="cofactor">
    <cofactor evidence="10">
        <name>Mg(2+)</name>
        <dbReference type="ChEBI" id="CHEBI:18420"/>
    </cofactor>
    <text evidence="10">Binds 1 Mg(2+) ion per subunit.</text>
</comment>
<dbReference type="Proteomes" id="UP000730482">
    <property type="component" value="Unassembled WGS sequence"/>
</dbReference>
<keyword evidence="4 10" id="KW-0808">Transferase</keyword>
<feature type="region of interest" description="Disordered" evidence="11">
    <location>
        <begin position="1"/>
        <end position="21"/>
    </location>
</feature>
<dbReference type="NCBIfam" id="NF003933">
    <property type="entry name" value="PRK05444.2-2"/>
    <property type="match status" value="1"/>
</dbReference>
<feature type="binding site" evidence="10">
    <location>
        <position position="350"/>
    </location>
    <ligand>
        <name>thiamine diphosphate</name>
        <dbReference type="ChEBI" id="CHEBI:58937"/>
    </ligand>
</feature>
<dbReference type="Gene3D" id="3.40.50.920">
    <property type="match status" value="1"/>
</dbReference>
<keyword evidence="6 10" id="KW-0460">Magnesium</keyword>
<feature type="binding site" evidence="10">
    <location>
        <begin position="153"/>
        <end position="154"/>
    </location>
    <ligand>
        <name>thiamine diphosphate</name>
        <dbReference type="ChEBI" id="CHEBI:58937"/>
    </ligand>
</feature>
<feature type="binding site" evidence="10">
    <location>
        <position position="181"/>
    </location>
    <ligand>
        <name>Mg(2+)</name>
        <dbReference type="ChEBI" id="CHEBI:18420"/>
    </ligand>
</feature>
<comment type="function">
    <text evidence="10">Catalyzes the acyloin condensation reaction between C atoms 2 and 3 of pyruvate and glyceraldehyde 3-phosphate to yield 1-deoxy-D-xylulose-5-phosphate (DXP).</text>
</comment>
<dbReference type="InterPro" id="IPR029061">
    <property type="entry name" value="THDP-binding"/>
</dbReference>
<feature type="binding site" evidence="10">
    <location>
        <position position="181"/>
    </location>
    <ligand>
        <name>thiamine diphosphate</name>
        <dbReference type="ChEBI" id="CHEBI:58937"/>
    </ligand>
</feature>
<dbReference type="Gene3D" id="3.40.50.970">
    <property type="match status" value="2"/>
</dbReference>
<dbReference type="PROSITE" id="PS00801">
    <property type="entry name" value="TRANSKETOLASE_1"/>
    <property type="match status" value="1"/>
</dbReference>
<dbReference type="Pfam" id="PF13292">
    <property type="entry name" value="DXP_synthase_N"/>
    <property type="match status" value="2"/>
</dbReference>
<dbReference type="InterPro" id="IPR020826">
    <property type="entry name" value="Transketolase_BS"/>
</dbReference>
<name>A0ABS5KKR5_9ACTN</name>
<proteinExistence type="inferred from homology"/>
<evidence type="ECO:0000256" key="7">
    <source>
        <dbReference type="ARBA" id="ARBA00022977"/>
    </source>
</evidence>
<dbReference type="CDD" id="cd02007">
    <property type="entry name" value="TPP_DXS"/>
    <property type="match status" value="1"/>
</dbReference>
<comment type="caution">
    <text evidence="13">The sequence shown here is derived from an EMBL/GenBank/DDBJ whole genome shotgun (WGS) entry which is preliminary data.</text>
</comment>
<organism evidence="13 14">
    <name type="scientific">Catenulispora pinistramenti</name>
    <dbReference type="NCBI Taxonomy" id="2705254"/>
    <lineage>
        <taxon>Bacteria</taxon>
        <taxon>Bacillati</taxon>
        <taxon>Actinomycetota</taxon>
        <taxon>Actinomycetes</taxon>
        <taxon>Catenulisporales</taxon>
        <taxon>Catenulisporaceae</taxon>
        <taxon>Catenulispora</taxon>
    </lineage>
</organism>
<evidence type="ECO:0000256" key="6">
    <source>
        <dbReference type="ARBA" id="ARBA00022842"/>
    </source>
</evidence>
<keyword evidence="7 10" id="KW-0784">Thiamine biosynthesis</keyword>
<evidence type="ECO:0000256" key="2">
    <source>
        <dbReference type="ARBA" id="ARBA00011081"/>
    </source>
</evidence>
<dbReference type="Pfam" id="PF02779">
    <property type="entry name" value="Transket_pyr"/>
    <property type="match status" value="1"/>
</dbReference>
<comment type="pathway">
    <text evidence="1 10">Metabolic intermediate biosynthesis; 1-deoxy-D-xylulose 5-phosphate biosynthesis; 1-deoxy-D-xylulose 5-phosphate from D-glyceraldehyde 3-phosphate and pyruvate: step 1/1.</text>
</comment>
<dbReference type="HAMAP" id="MF_00315">
    <property type="entry name" value="DXP_synth"/>
    <property type="match status" value="1"/>
</dbReference>
<evidence type="ECO:0000256" key="1">
    <source>
        <dbReference type="ARBA" id="ARBA00004980"/>
    </source>
</evidence>
<sequence length="613" mass="62933">MAQTDVLGVRTDIPSGPEELRALPPERLPALAATLRAVLVEQVRANGGHLGPNLGVVELTLAVHRVFASPADRIVFDTGHQSYVHKLLTGRARAFRTLRQEGGLSGYPSRAESVHDIVENSHASTALSYAAGLARACGLRHEDRRVVAVVGDAALSGGLAFEALNDIGGSGCPVVVVLNDNGRSYAPTTGGLARHLARLRAGIADADVFGELGLAYLGPVDGHDVAAVERALSAAAARNGPVIVHCVTVKGKGYLPAETDEADRLHTVGALDPAAAGHAAGHAAGAGSGAGGSAAPAARSWTDVFAEEIVGIGARRPDIVCLTASMLRPVGLRQFADRWPDRVFDVGIAEQHAVCSAAGLALGGLHPVVAVYASFLNRAFDQVIMDVALHRLAVTFVLDRAGITGPDGASHHGMWDLSFLAMVPGLRVAAPRDSTRLRALLAEAVAVSTGPTAVRFPKSGVGADVPAIGRLDGVDVLYDTGRDVLLVAAGPVAPACVEAAALLAASGIGARVVDPRWILPADRTVVRLAAEHRLVLTVEDSGRGGGMGAALAQAVADAGIGTRVHSLGLPRRFLPHGERAALLAAHGFTGAALAEAARRALAGAVPQPEMRAS</sequence>
<dbReference type="SMART" id="SM00861">
    <property type="entry name" value="Transket_pyr"/>
    <property type="match status" value="1"/>
</dbReference>
<comment type="cofactor">
    <cofactor evidence="10">
        <name>thiamine diphosphate</name>
        <dbReference type="ChEBI" id="CHEBI:58937"/>
    </cofactor>
    <text evidence="10">Binds 1 thiamine pyrophosphate per subunit.</text>
</comment>
<keyword evidence="8 10" id="KW-0786">Thiamine pyrophosphate</keyword>
<dbReference type="SUPFAM" id="SSF52922">
    <property type="entry name" value="TK C-terminal domain-like"/>
    <property type="match status" value="1"/>
</dbReference>
<keyword evidence="14" id="KW-1185">Reference proteome</keyword>
<evidence type="ECO:0000313" key="13">
    <source>
        <dbReference type="EMBL" id="MBS2546633.1"/>
    </source>
</evidence>
<feature type="binding site" evidence="10">
    <location>
        <position position="152"/>
    </location>
    <ligand>
        <name>Mg(2+)</name>
        <dbReference type="ChEBI" id="CHEBI:18420"/>
    </ligand>
</feature>
<dbReference type="PANTHER" id="PTHR43322:SF5">
    <property type="entry name" value="1-DEOXY-D-XYLULOSE-5-PHOSPHATE SYNTHASE, CHLOROPLASTIC"/>
    <property type="match status" value="1"/>
</dbReference>
<evidence type="ECO:0000256" key="10">
    <source>
        <dbReference type="HAMAP-Rule" id="MF_00315"/>
    </source>
</evidence>
<feature type="binding site" evidence="10">
    <location>
        <position position="80"/>
    </location>
    <ligand>
        <name>thiamine diphosphate</name>
        <dbReference type="ChEBI" id="CHEBI:58937"/>
    </ligand>
</feature>
<dbReference type="CDD" id="cd07033">
    <property type="entry name" value="TPP_PYR_DXS_TK_like"/>
    <property type="match status" value="1"/>
</dbReference>
<gene>
    <name evidence="10" type="primary">dxs</name>
    <name evidence="13" type="ORF">KGQ19_07110</name>
</gene>
<keyword evidence="9 10" id="KW-0414">Isoprene biosynthesis</keyword>
<comment type="catalytic activity">
    <reaction evidence="10">
        <text>D-glyceraldehyde 3-phosphate + pyruvate + H(+) = 1-deoxy-D-xylulose 5-phosphate + CO2</text>
        <dbReference type="Rhea" id="RHEA:12605"/>
        <dbReference type="ChEBI" id="CHEBI:15361"/>
        <dbReference type="ChEBI" id="CHEBI:15378"/>
        <dbReference type="ChEBI" id="CHEBI:16526"/>
        <dbReference type="ChEBI" id="CHEBI:57792"/>
        <dbReference type="ChEBI" id="CHEBI:59776"/>
        <dbReference type="EC" id="2.2.1.7"/>
    </reaction>
</comment>
<evidence type="ECO:0000256" key="4">
    <source>
        <dbReference type="ARBA" id="ARBA00022679"/>
    </source>
</evidence>
<dbReference type="InterPro" id="IPR049557">
    <property type="entry name" value="Transketolase_CS"/>
</dbReference>
<dbReference type="PROSITE" id="PS00802">
    <property type="entry name" value="TRANSKETOLASE_2"/>
    <property type="match status" value="1"/>
</dbReference>
<dbReference type="InterPro" id="IPR005475">
    <property type="entry name" value="Transketolase-like_Pyr-bd"/>
</dbReference>
<evidence type="ECO:0000256" key="5">
    <source>
        <dbReference type="ARBA" id="ARBA00022723"/>
    </source>
</evidence>
<dbReference type="InterPro" id="IPR009014">
    <property type="entry name" value="Transketo_C/PFOR_II"/>
</dbReference>
<accession>A0ABS5KKR5</accession>
<dbReference type="RefSeq" id="WP_212008279.1">
    <property type="nucleotide sequence ID" value="NZ_JAAFYZ010000016.1"/>
</dbReference>
<dbReference type="Pfam" id="PF02780">
    <property type="entry name" value="Transketolase_C"/>
    <property type="match status" value="1"/>
</dbReference>
<feature type="domain" description="Transketolase-like pyrimidine-binding" evidence="12">
    <location>
        <begin position="299"/>
        <end position="463"/>
    </location>
</feature>
<dbReference type="InterPro" id="IPR033248">
    <property type="entry name" value="Transketolase_C"/>
</dbReference>
<evidence type="ECO:0000256" key="11">
    <source>
        <dbReference type="SAM" id="MobiDB-lite"/>
    </source>
</evidence>
<feature type="binding site" evidence="10">
    <location>
        <begin position="121"/>
        <end position="123"/>
    </location>
    <ligand>
        <name>thiamine diphosphate</name>
        <dbReference type="ChEBI" id="CHEBI:58937"/>
    </ligand>
</feature>
<comment type="subunit">
    <text evidence="3 10">Homodimer.</text>
</comment>